<evidence type="ECO:0000313" key="2">
    <source>
        <dbReference type="Proteomes" id="UP000243528"/>
    </source>
</evidence>
<dbReference type="AlphaFoldDB" id="A0A2P8E8Y4"/>
<accession>A0A2P8E8Y4</accession>
<keyword evidence="2" id="KW-1185">Reference proteome</keyword>
<dbReference type="Proteomes" id="UP000243528">
    <property type="component" value="Unassembled WGS sequence"/>
</dbReference>
<evidence type="ECO:0000313" key="1">
    <source>
        <dbReference type="EMBL" id="PSL05931.1"/>
    </source>
</evidence>
<reference evidence="1 2" key="1">
    <citation type="submission" date="2018-03" db="EMBL/GenBank/DDBJ databases">
        <title>Genomic Encyclopedia of Archaeal and Bacterial Type Strains, Phase II (KMG-II): from individual species to whole genera.</title>
        <authorList>
            <person name="Goeker M."/>
        </authorList>
    </citation>
    <scope>NUCLEOTIDE SEQUENCE [LARGE SCALE GENOMIC DNA]</scope>
    <source>
        <strain evidence="1 2">DSM 45211</strain>
    </source>
</reference>
<gene>
    <name evidence="1" type="ORF">CLV30_10383</name>
</gene>
<protein>
    <submittedName>
        <fullName evidence="1">Uncharacterized protein</fullName>
    </submittedName>
</protein>
<organism evidence="1 2">
    <name type="scientific">Haloactinopolyspora alba</name>
    <dbReference type="NCBI Taxonomy" id="648780"/>
    <lineage>
        <taxon>Bacteria</taxon>
        <taxon>Bacillati</taxon>
        <taxon>Actinomycetota</taxon>
        <taxon>Actinomycetes</taxon>
        <taxon>Jiangellales</taxon>
        <taxon>Jiangellaceae</taxon>
        <taxon>Haloactinopolyspora</taxon>
    </lineage>
</organism>
<comment type="caution">
    <text evidence="1">The sequence shown here is derived from an EMBL/GenBank/DDBJ whole genome shotgun (WGS) entry which is preliminary data.</text>
</comment>
<proteinExistence type="predicted"/>
<name>A0A2P8E8Y4_9ACTN</name>
<dbReference type="EMBL" id="PYGE01000003">
    <property type="protein sequence ID" value="PSL05931.1"/>
    <property type="molecule type" value="Genomic_DNA"/>
</dbReference>
<sequence length="131" mass="14160">MAAPDAVVSHRSAAHVRGLGDLIPQGHDFYVTHRRRPRRSDLLLRVRTRLPADMWEISGGLPVCTVGTIVRDLLHDHEDESAVARVVTDALRDGLIDSSAVTKAARGHARTYGYSTTSELVAALAAENSPA</sequence>